<dbReference type="PRINTS" id="PR00144">
    <property type="entry name" value="DALDHYDRTASE"/>
</dbReference>
<accession>A0A382K277</accession>
<protein>
    <recommendedName>
        <fullName evidence="4">Delta-aminolevulinic acid dehydratase</fullName>
        <ecNumber evidence="3">4.2.1.24</ecNumber>
    </recommendedName>
    <alternativeName>
        <fullName evidence="8">Porphobilinogen synthase</fullName>
    </alternativeName>
</protein>
<reference evidence="10" key="1">
    <citation type="submission" date="2018-05" db="EMBL/GenBank/DDBJ databases">
        <authorList>
            <person name="Lanie J.A."/>
            <person name="Ng W.-L."/>
            <person name="Kazmierczak K.M."/>
            <person name="Andrzejewski T.M."/>
            <person name="Davidsen T.M."/>
            <person name="Wayne K.J."/>
            <person name="Tettelin H."/>
            <person name="Glass J.I."/>
            <person name="Rusch D."/>
            <person name="Podicherti R."/>
            <person name="Tsui H.-C.T."/>
            <person name="Winkler M.E."/>
        </authorList>
    </citation>
    <scope>NUCLEOTIDE SEQUENCE</scope>
</reference>
<dbReference type="FunFam" id="3.20.20.70:FF:000019">
    <property type="entry name" value="Delta-aminolevulinic acid dehydratase"/>
    <property type="match status" value="1"/>
</dbReference>
<dbReference type="PANTHER" id="PTHR11458:SF0">
    <property type="entry name" value="DELTA-AMINOLEVULINIC ACID DEHYDRATASE"/>
    <property type="match status" value="1"/>
</dbReference>
<dbReference type="UniPathway" id="UPA00251">
    <property type="reaction ID" value="UER00318"/>
</dbReference>
<dbReference type="InterPro" id="IPR013785">
    <property type="entry name" value="Aldolase_TIM"/>
</dbReference>
<keyword evidence="6" id="KW-0456">Lyase</keyword>
<evidence type="ECO:0000256" key="6">
    <source>
        <dbReference type="ARBA" id="ARBA00023239"/>
    </source>
</evidence>
<dbReference type="Pfam" id="PF00490">
    <property type="entry name" value="ALAD"/>
    <property type="match status" value="1"/>
</dbReference>
<evidence type="ECO:0000256" key="1">
    <source>
        <dbReference type="ARBA" id="ARBA00004694"/>
    </source>
</evidence>
<evidence type="ECO:0000256" key="5">
    <source>
        <dbReference type="ARBA" id="ARBA00023133"/>
    </source>
</evidence>
<dbReference type="AlphaFoldDB" id="A0A382K277"/>
<evidence type="ECO:0000256" key="2">
    <source>
        <dbReference type="ARBA" id="ARBA00008055"/>
    </source>
</evidence>
<gene>
    <name evidence="10" type="ORF">METZ01_LOCUS271838</name>
</gene>
<evidence type="ECO:0000256" key="9">
    <source>
        <dbReference type="ARBA" id="ARBA00047651"/>
    </source>
</evidence>
<dbReference type="PIRSF" id="PIRSF001415">
    <property type="entry name" value="Porphbilin_synth"/>
    <property type="match status" value="1"/>
</dbReference>
<evidence type="ECO:0000256" key="8">
    <source>
        <dbReference type="ARBA" id="ARBA00032837"/>
    </source>
</evidence>
<dbReference type="EC" id="4.2.1.24" evidence="3"/>
<dbReference type="GO" id="GO:0004655">
    <property type="term" value="F:porphobilinogen synthase activity"/>
    <property type="evidence" value="ECO:0007669"/>
    <property type="project" value="UniProtKB-EC"/>
</dbReference>
<dbReference type="InterPro" id="IPR030656">
    <property type="entry name" value="ALAD_AS"/>
</dbReference>
<dbReference type="SMART" id="SM01004">
    <property type="entry name" value="ALAD"/>
    <property type="match status" value="1"/>
</dbReference>
<dbReference type="InterPro" id="IPR001731">
    <property type="entry name" value="ALAD"/>
</dbReference>
<evidence type="ECO:0000256" key="7">
    <source>
        <dbReference type="ARBA" id="ARBA00023244"/>
    </source>
</evidence>
<comment type="similarity">
    <text evidence="2">Belongs to the ALAD family.</text>
</comment>
<evidence type="ECO:0000256" key="4">
    <source>
        <dbReference type="ARBA" id="ARBA00020771"/>
    </source>
</evidence>
<dbReference type="NCBIfam" id="NF006762">
    <property type="entry name" value="PRK09283.1"/>
    <property type="match status" value="1"/>
</dbReference>
<feature type="non-terminal residue" evidence="10">
    <location>
        <position position="330"/>
    </location>
</feature>
<dbReference type="PROSITE" id="PS00169">
    <property type="entry name" value="D_ALA_DEHYDRATASE"/>
    <property type="match status" value="1"/>
</dbReference>
<sequence>MSFPRHRPRRLRRSENWRRALRETSLSVNDLVCPLFVVEGEKVRNPVDSMPGVFQLSIDLLTEEALEIQSLGIPAILLFGVLGEERKDAEGRAGYDSNGIVARAIRSIKKVAPDLLIWADVCLCEYTDHGHCGLPDETGYVDGDATLPLLSRAALTYAEAGADAVAPSDMMDGRVGAIRTALDDAGFGGVPIVSYAAKYASAFYGPFRDAANSTPAFGDRRGYQMDPSNRDEALREVMLDIEEGADIVMVKPAGPYLDVVFRVKEAFGVPTAAYQVSGEYALIKAAVGNGWVDERGVVMESLISIKRAGADLIVTYFAKDVARSLLGPES</sequence>
<proteinExistence type="inferred from homology"/>
<name>A0A382K277_9ZZZZ</name>
<dbReference type="GO" id="GO:0006782">
    <property type="term" value="P:protoporphyrinogen IX biosynthetic process"/>
    <property type="evidence" value="ECO:0007669"/>
    <property type="project" value="UniProtKB-UniPathway"/>
</dbReference>
<dbReference type="PANTHER" id="PTHR11458">
    <property type="entry name" value="DELTA-AMINOLEVULINIC ACID DEHYDRATASE"/>
    <property type="match status" value="1"/>
</dbReference>
<evidence type="ECO:0000256" key="3">
    <source>
        <dbReference type="ARBA" id="ARBA00012053"/>
    </source>
</evidence>
<keyword evidence="5" id="KW-0350">Heme biosynthesis</keyword>
<dbReference type="EMBL" id="UINC01078169">
    <property type="protein sequence ID" value="SVC18984.1"/>
    <property type="molecule type" value="Genomic_DNA"/>
</dbReference>
<dbReference type="Gene3D" id="3.20.20.70">
    <property type="entry name" value="Aldolase class I"/>
    <property type="match status" value="1"/>
</dbReference>
<keyword evidence="7" id="KW-0627">Porphyrin biosynthesis</keyword>
<evidence type="ECO:0000313" key="10">
    <source>
        <dbReference type="EMBL" id="SVC18984.1"/>
    </source>
</evidence>
<dbReference type="SUPFAM" id="SSF51569">
    <property type="entry name" value="Aldolase"/>
    <property type="match status" value="1"/>
</dbReference>
<dbReference type="GO" id="GO:0008270">
    <property type="term" value="F:zinc ion binding"/>
    <property type="evidence" value="ECO:0007669"/>
    <property type="project" value="TreeGrafter"/>
</dbReference>
<comment type="pathway">
    <text evidence="1">Porphyrin-containing compound metabolism; protoporphyrin-IX biosynthesis; coproporphyrinogen-III from 5-aminolevulinate: step 1/4.</text>
</comment>
<organism evidence="10">
    <name type="scientific">marine metagenome</name>
    <dbReference type="NCBI Taxonomy" id="408172"/>
    <lineage>
        <taxon>unclassified sequences</taxon>
        <taxon>metagenomes</taxon>
        <taxon>ecological metagenomes</taxon>
    </lineage>
</organism>
<dbReference type="CDD" id="cd00384">
    <property type="entry name" value="ALAD_PBGS"/>
    <property type="match status" value="1"/>
</dbReference>
<comment type="catalytic activity">
    <reaction evidence="9">
        <text>2 5-aminolevulinate = porphobilinogen + 2 H2O + H(+)</text>
        <dbReference type="Rhea" id="RHEA:24064"/>
        <dbReference type="ChEBI" id="CHEBI:15377"/>
        <dbReference type="ChEBI" id="CHEBI:15378"/>
        <dbReference type="ChEBI" id="CHEBI:58126"/>
        <dbReference type="ChEBI" id="CHEBI:356416"/>
        <dbReference type="EC" id="4.2.1.24"/>
    </reaction>
</comment>
<dbReference type="GO" id="GO:0005829">
    <property type="term" value="C:cytosol"/>
    <property type="evidence" value="ECO:0007669"/>
    <property type="project" value="TreeGrafter"/>
</dbReference>